<evidence type="ECO:0000313" key="1">
    <source>
        <dbReference type="EMBL" id="EGW05072.1"/>
    </source>
</evidence>
<dbReference type="InParanoid" id="G3HST2"/>
<gene>
    <name evidence="1" type="ORF">I79_013926</name>
</gene>
<evidence type="ECO:0000313" key="2">
    <source>
        <dbReference type="Proteomes" id="UP000001075"/>
    </source>
</evidence>
<name>G3HST2_CRIGR</name>
<dbReference type="Proteomes" id="UP000001075">
    <property type="component" value="Unassembled WGS sequence"/>
</dbReference>
<protein>
    <submittedName>
        <fullName evidence="1">Uncharacterized protein</fullName>
    </submittedName>
</protein>
<accession>G3HST2</accession>
<dbReference type="EMBL" id="JH000672">
    <property type="protein sequence ID" value="EGW05072.1"/>
    <property type="molecule type" value="Genomic_DNA"/>
</dbReference>
<sequence length="50" mass="5725">MSPPGLKQKRTLRLHHIGSDLLDREERLLLTKATDRPTRICSKAVRSLCL</sequence>
<reference evidence="2" key="1">
    <citation type="journal article" date="2011" name="Nat. Biotechnol.">
        <title>The genomic sequence of the Chinese hamster ovary (CHO)-K1 cell line.</title>
        <authorList>
            <person name="Xu X."/>
            <person name="Nagarajan H."/>
            <person name="Lewis N.E."/>
            <person name="Pan S."/>
            <person name="Cai Z."/>
            <person name="Liu X."/>
            <person name="Chen W."/>
            <person name="Xie M."/>
            <person name="Wang W."/>
            <person name="Hammond S."/>
            <person name="Andersen M.R."/>
            <person name="Neff N."/>
            <person name="Passarelli B."/>
            <person name="Koh W."/>
            <person name="Fan H.C."/>
            <person name="Wang J."/>
            <person name="Gui Y."/>
            <person name="Lee K.H."/>
            <person name="Betenbaugh M.J."/>
            <person name="Quake S.R."/>
            <person name="Famili I."/>
            <person name="Palsson B.O."/>
            <person name="Wang J."/>
        </authorList>
    </citation>
    <scope>NUCLEOTIDE SEQUENCE [LARGE SCALE GENOMIC DNA]</scope>
    <source>
        <strain evidence="2">CHO K1 cell line</strain>
    </source>
</reference>
<dbReference type="AlphaFoldDB" id="G3HST2"/>
<proteinExistence type="predicted"/>
<organism evidence="1 2">
    <name type="scientific">Cricetulus griseus</name>
    <name type="common">Chinese hamster</name>
    <name type="synonym">Cricetulus barabensis griseus</name>
    <dbReference type="NCBI Taxonomy" id="10029"/>
    <lineage>
        <taxon>Eukaryota</taxon>
        <taxon>Metazoa</taxon>
        <taxon>Chordata</taxon>
        <taxon>Craniata</taxon>
        <taxon>Vertebrata</taxon>
        <taxon>Euteleostomi</taxon>
        <taxon>Mammalia</taxon>
        <taxon>Eutheria</taxon>
        <taxon>Euarchontoglires</taxon>
        <taxon>Glires</taxon>
        <taxon>Rodentia</taxon>
        <taxon>Myomorpha</taxon>
        <taxon>Muroidea</taxon>
        <taxon>Cricetidae</taxon>
        <taxon>Cricetinae</taxon>
        <taxon>Cricetulus</taxon>
    </lineage>
</organism>